<sequence>MARAQDQPPALSDTQLRPLFLLALADFLGAAALLGTGTIPLLPAPLSVPAYAACPYGRMLTTTSYAVSFLMVVVYAYESHRTVLGGRARPPAALQAGVGQNAGLEEKIIFLLYLLLVLGCCSLLYRRVRLRCRGKAALPLLSLGDNGGSGAGSGRSVSRASFNFQLVFLLCWAPAFLLTILSFSSISPASLFVLYVSTGPEPLSLCPQALSVSLQGPEPLSLCPQALSVSLQGFLHSLVYGWMRENFRREVLARSPALHSPEGLKAFYDDSLGADP</sequence>
<evidence type="ECO:0000256" key="4">
    <source>
        <dbReference type="ARBA" id="ARBA00023136"/>
    </source>
</evidence>
<keyword evidence="7" id="KW-1185">Reference proteome</keyword>
<dbReference type="Gene3D" id="1.20.1070.10">
    <property type="entry name" value="Rhodopsin 7-helix transmembrane proteins"/>
    <property type="match status" value="1"/>
</dbReference>
<dbReference type="PANTHER" id="PTHR23112:SF0">
    <property type="entry name" value="TRANSMEMBRANE PROTEIN 116"/>
    <property type="match status" value="1"/>
</dbReference>
<evidence type="ECO:0000256" key="3">
    <source>
        <dbReference type="ARBA" id="ARBA00022989"/>
    </source>
</evidence>
<name>A0A8K1LFL9_9PASS</name>
<keyword evidence="2 5" id="KW-0812">Transmembrane</keyword>
<gene>
    <name evidence="6" type="ORF">HGM15179_015169</name>
</gene>
<evidence type="ECO:0000313" key="7">
    <source>
        <dbReference type="Proteomes" id="UP000796761"/>
    </source>
</evidence>
<feature type="transmembrane region" description="Helical" evidence="5">
    <location>
        <begin position="108"/>
        <end position="125"/>
    </location>
</feature>
<evidence type="ECO:0000256" key="1">
    <source>
        <dbReference type="ARBA" id="ARBA00004141"/>
    </source>
</evidence>
<dbReference type="EMBL" id="SWJQ01000642">
    <property type="protein sequence ID" value="TRZ11928.1"/>
    <property type="molecule type" value="Genomic_DNA"/>
</dbReference>
<dbReference type="Proteomes" id="UP000796761">
    <property type="component" value="Unassembled WGS sequence"/>
</dbReference>
<feature type="transmembrane region" description="Helical" evidence="5">
    <location>
        <begin position="56"/>
        <end position="77"/>
    </location>
</feature>
<feature type="transmembrane region" description="Helical" evidence="5">
    <location>
        <begin position="20"/>
        <end position="44"/>
    </location>
</feature>
<feature type="transmembrane region" description="Helical" evidence="5">
    <location>
        <begin position="166"/>
        <end position="195"/>
    </location>
</feature>
<organism evidence="6 7">
    <name type="scientific">Zosterops borbonicus</name>
    <dbReference type="NCBI Taxonomy" id="364589"/>
    <lineage>
        <taxon>Eukaryota</taxon>
        <taxon>Metazoa</taxon>
        <taxon>Chordata</taxon>
        <taxon>Craniata</taxon>
        <taxon>Vertebrata</taxon>
        <taxon>Euteleostomi</taxon>
        <taxon>Archelosauria</taxon>
        <taxon>Archosauria</taxon>
        <taxon>Dinosauria</taxon>
        <taxon>Saurischia</taxon>
        <taxon>Theropoda</taxon>
        <taxon>Coelurosauria</taxon>
        <taxon>Aves</taxon>
        <taxon>Neognathae</taxon>
        <taxon>Neoaves</taxon>
        <taxon>Telluraves</taxon>
        <taxon>Australaves</taxon>
        <taxon>Passeriformes</taxon>
        <taxon>Sylvioidea</taxon>
        <taxon>Zosteropidae</taxon>
        <taxon>Zosterops</taxon>
    </lineage>
</organism>
<accession>A0A8K1LFL9</accession>
<keyword evidence="3 5" id="KW-1133">Transmembrane helix</keyword>
<dbReference type="SUPFAM" id="SSF81321">
    <property type="entry name" value="Family A G protein-coupled receptor-like"/>
    <property type="match status" value="1"/>
</dbReference>
<proteinExistence type="predicted"/>
<evidence type="ECO:0000256" key="2">
    <source>
        <dbReference type="ARBA" id="ARBA00022692"/>
    </source>
</evidence>
<dbReference type="OrthoDB" id="9217211at2759"/>
<dbReference type="GO" id="GO:0004930">
    <property type="term" value="F:G protein-coupled receptor activity"/>
    <property type="evidence" value="ECO:0007669"/>
    <property type="project" value="TreeGrafter"/>
</dbReference>
<dbReference type="GO" id="GO:0005886">
    <property type="term" value="C:plasma membrane"/>
    <property type="evidence" value="ECO:0007669"/>
    <property type="project" value="TreeGrafter"/>
</dbReference>
<evidence type="ECO:0000256" key="5">
    <source>
        <dbReference type="SAM" id="Phobius"/>
    </source>
</evidence>
<dbReference type="GO" id="GO:0007189">
    <property type="term" value="P:adenylate cyclase-activating G protein-coupled receptor signaling pathway"/>
    <property type="evidence" value="ECO:0007669"/>
    <property type="project" value="TreeGrafter"/>
</dbReference>
<protein>
    <submittedName>
        <fullName evidence="6">Uncharacterized protein</fullName>
    </submittedName>
</protein>
<comment type="subcellular location">
    <subcellularLocation>
        <location evidence="1">Membrane</location>
        <topology evidence="1">Multi-pass membrane protein</topology>
    </subcellularLocation>
</comment>
<comment type="caution">
    <text evidence="6">The sequence shown here is derived from an EMBL/GenBank/DDBJ whole genome shotgun (WGS) entry which is preliminary data.</text>
</comment>
<keyword evidence="4 5" id="KW-0472">Membrane</keyword>
<dbReference type="PANTHER" id="PTHR23112">
    <property type="entry name" value="G PROTEIN-COUPLED RECEPTOR 157-RELATED"/>
    <property type="match status" value="1"/>
</dbReference>
<dbReference type="AlphaFoldDB" id="A0A8K1LFL9"/>
<reference evidence="6" key="1">
    <citation type="submission" date="2019-04" db="EMBL/GenBank/DDBJ databases">
        <title>Genome assembly of Zosterops borbonicus 15179.</title>
        <authorList>
            <person name="Leroy T."/>
            <person name="Anselmetti Y."/>
            <person name="Tilak M.-K."/>
            <person name="Nabholz B."/>
        </authorList>
    </citation>
    <scope>NUCLEOTIDE SEQUENCE</scope>
    <source>
        <strain evidence="6">HGM_15179</strain>
        <tissue evidence="6">Muscle</tissue>
    </source>
</reference>
<evidence type="ECO:0000313" key="6">
    <source>
        <dbReference type="EMBL" id="TRZ11928.1"/>
    </source>
</evidence>